<dbReference type="PANTHER" id="PTHR11795:SF371">
    <property type="entry name" value="HIGH-AFFINITY BRANCHED-CHAIN AMINO ACID TRANSPORT SYSTEM PERMEASE PROTEIN LIVH"/>
    <property type="match status" value="1"/>
</dbReference>
<dbReference type="InterPro" id="IPR052157">
    <property type="entry name" value="BCAA_transport_permease"/>
</dbReference>
<dbReference type="CDD" id="cd06582">
    <property type="entry name" value="TM_PBP1_LivH_like"/>
    <property type="match status" value="1"/>
</dbReference>
<evidence type="ECO:0000313" key="11">
    <source>
        <dbReference type="EMBL" id="SFT24920.1"/>
    </source>
</evidence>
<keyword evidence="8 10" id="KW-0472">Membrane</keyword>
<dbReference type="PANTHER" id="PTHR11795">
    <property type="entry name" value="BRANCHED-CHAIN AMINO ACID TRANSPORT SYSTEM PERMEASE PROTEIN LIVH"/>
    <property type="match status" value="1"/>
</dbReference>
<evidence type="ECO:0000256" key="2">
    <source>
        <dbReference type="ARBA" id="ARBA00022448"/>
    </source>
</evidence>
<keyword evidence="2" id="KW-0813">Transport</keyword>
<evidence type="ECO:0000256" key="6">
    <source>
        <dbReference type="ARBA" id="ARBA00022970"/>
    </source>
</evidence>
<feature type="transmembrane region" description="Helical" evidence="10">
    <location>
        <begin position="258"/>
        <end position="275"/>
    </location>
</feature>
<dbReference type="EMBL" id="FOZW01000020">
    <property type="protein sequence ID" value="SFT24920.1"/>
    <property type="molecule type" value="Genomic_DNA"/>
</dbReference>
<evidence type="ECO:0000256" key="3">
    <source>
        <dbReference type="ARBA" id="ARBA00022475"/>
    </source>
</evidence>
<accession>A0A1I6WG18</accession>
<evidence type="ECO:0000256" key="8">
    <source>
        <dbReference type="ARBA" id="ARBA00023136"/>
    </source>
</evidence>
<feature type="transmembrane region" description="Helical" evidence="10">
    <location>
        <begin position="219"/>
        <end position="246"/>
    </location>
</feature>
<dbReference type="GO" id="GO:0042941">
    <property type="term" value="P:D-alanine transmembrane transport"/>
    <property type="evidence" value="ECO:0007669"/>
    <property type="project" value="TreeGrafter"/>
</dbReference>
<dbReference type="GO" id="GO:0015808">
    <property type="term" value="P:L-alanine transport"/>
    <property type="evidence" value="ECO:0007669"/>
    <property type="project" value="TreeGrafter"/>
</dbReference>
<keyword evidence="6" id="KW-0029">Amino-acid transport</keyword>
<dbReference type="STRING" id="311180.SAMN04488050_12039"/>
<dbReference type="InterPro" id="IPR001851">
    <property type="entry name" value="ABC_transp_permease"/>
</dbReference>
<dbReference type="Proteomes" id="UP000199392">
    <property type="component" value="Unassembled WGS sequence"/>
</dbReference>
<dbReference type="GO" id="GO:0015188">
    <property type="term" value="F:L-isoleucine transmembrane transporter activity"/>
    <property type="evidence" value="ECO:0007669"/>
    <property type="project" value="TreeGrafter"/>
</dbReference>
<feature type="transmembrane region" description="Helical" evidence="10">
    <location>
        <begin position="185"/>
        <end position="207"/>
    </location>
</feature>
<evidence type="ECO:0000256" key="7">
    <source>
        <dbReference type="ARBA" id="ARBA00022989"/>
    </source>
</evidence>
<dbReference type="GO" id="GO:0005304">
    <property type="term" value="F:L-valine transmembrane transporter activity"/>
    <property type="evidence" value="ECO:0007669"/>
    <property type="project" value="TreeGrafter"/>
</dbReference>
<keyword evidence="4" id="KW-0997">Cell inner membrane</keyword>
<keyword evidence="12" id="KW-1185">Reference proteome</keyword>
<feature type="transmembrane region" description="Helical" evidence="10">
    <location>
        <begin position="60"/>
        <end position="83"/>
    </location>
</feature>
<feature type="transmembrane region" description="Helical" evidence="10">
    <location>
        <begin position="140"/>
        <end position="164"/>
    </location>
</feature>
<evidence type="ECO:0000256" key="4">
    <source>
        <dbReference type="ARBA" id="ARBA00022519"/>
    </source>
</evidence>
<dbReference type="RefSeq" id="WP_092430889.1">
    <property type="nucleotide sequence ID" value="NZ_FNCL01000023.1"/>
</dbReference>
<dbReference type="OrthoDB" id="9807115at2"/>
<name>A0A1I6WG18_9RHOB</name>
<dbReference type="GO" id="GO:0015190">
    <property type="term" value="F:L-leucine transmembrane transporter activity"/>
    <property type="evidence" value="ECO:0007669"/>
    <property type="project" value="TreeGrafter"/>
</dbReference>
<evidence type="ECO:0000256" key="1">
    <source>
        <dbReference type="ARBA" id="ARBA00004651"/>
    </source>
</evidence>
<dbReference type="GO" id="GO:0015192">
    <property type="term" value="F:L-phenylalanine transmembrane transporter activity"/>
    <property type="evidence" value="ECO:0007669"/>
    <property type="project" value="TreeGrafter"/>
</dbReference>
<reference evidence="12" key="1">
    <citation type="submission" date="2016-10" db="EMBL/GenBank/DDBJ databases">
        <authorList>
            <person name="Varghese N."/>
            <person name="Submissions S."/>
        </authorList>
    </citation>
    <scope>NUCLEOTIDE SEQUENCE [LARGE SCALE GENOMIC DNA]</scope>
    <source>
        <strain evidence="12">DSM 26894</strain>
    </source>
</reference>
<evidence type="ECO:0000256" key="9">
    <source>
        <dbReference type="ARBA" id="ARBA00037998"/>
    </source>
</evidence>
<dbReference type="GO" id="GO:0005886">
    <property type="term" value="C:plasma membrane"/>
    <property type="evidence" value="ECO:0007669"/>
    <property type="project" value="UniProtKB-SubCell"/>
</dbReference>
<dbReference type="Pfam" id="PF02653">
    <property type="entry name" value="BPD_transp_2"/>
    <property type="match status" value="1"/>
</dbReference>
<evidence type="ECO:0000313" key="12">
    <source>
        <dbReference type="Proteomes" id="UP000199392"/>
    </source>
</evidence>
<organism evidence="11 12">
    <name type="scientific">Alloyangia pacifica</name>
    <dbReference type="NCBI Taxonomy" id="311180"/>
    <lineage>
        <taxon>Bacteria</taxon>
        <taxon>Pseudomonadati</taxon>
        <taxon>Pseudomonadota</taxon>
        <taxon>Alphaproteobacteria</taxon>
        <taxon>Rhodobacterales</taxon>
        <taxon>Roseobacteraceae</taxon>
        <taxon>Alloyangia</taxon>
    </lineage>
</organism>
<dbReference type="AlphaFoldDB" id="A0A1I6WG18"/>
<feature type="transmembrane region" description="Helical" evidence="10">
    <location>
        <begin position="95"/>
        <end position="113"/>
    </location>
</feature>
<keyword evidence="3" id="KW-1003">Cell membrane</keyword>
<protein>
    <submittedName>
        <fullName evidence="11">Branched-chain amino acid transport system permease protein</fullName>
    </submittedName>
</protein>
<comment type="similarity">
    <text evidence="9">Belongs to the binding-protein-dependent transport system permease family. LivHM subfamily.</text>
</comment>
<sequence>MFYANLAMSGLVQGLLLATLALSVSLCFSVAKFTNAATGDFMTVGAYVVVAIQAVTGGSLMLGVLGSCIVTALISLLAYWLLFRHLAHVSPIMSLVASVGLALFLRSVLSLFAGHEQYAIDYPIARAINFHGFLIVPIDLWVALASVALLALVFAVLYLTPIGLQVRALADNRDLARAAGIRSRGVMIVLWSLIGIVSAVGGTIIGIKTVVIPDIGWNLLLPGFAAAILGGLGNPLGAVIAAILLGICQELSTPMVGFVYKTIFSFAVLIAVLIWKPEGLFGRVEQVR</sequence>
<dbReference type="GO" id="GO:1903806">
    <property type="term" value="P:L-isoleucine import across plasma membrane"/>
    <property type="evidence" value="ECO:0007669"/>
    <property type="project" value="TreeGrafter"/>
</dbReference>
<evidence type="ECO:0000256" key="10">
    <source>
        <dbReference type="SAM" id="Phobius"/>
    </source>
</evidence>
<keyword evidence="5 10" id="KW-0812">Transmembrane</keyword>
<evidence type="ECO:0000256" key="5">
    <source>
        <dbReference type="ARBA" id="ARBA00022692"/>
    </source>
</evidence>
<keyword evidence="7 10" id="KW-1133">Transmembrane helix</keyword>
<comment type="subcellular location">
    <subcellularLocation>
        <location evidence="1">Cell membrane</location>
        <topology evidence="1">Multi-pass membrane protein</topology>
    </subcellularLocation>
</comment>
<proteinExistence type="inferred from homology"/>
<gene>
    <name evidence="11" type="ORF">SAMN04488050_12039</name>
</gene>